<dbReference type="AlphaFoldDB" id="A0A7I8D3B4"/>
<dbReference type="Pfam" id="PF04545">
    <property type="entry name" value="Sigma70_r4"/>
    <property type="match status" value="1"/>
</dbReference>
<organism evidence="2 3">
    <name type="scientific">Solibaculum mannosilyticum</name>
    <dbReference type="NCBI Taxonomy" id="2780922"/>
    <lineage>
        <taxon>Bacteria</taxon>
        <taxon>Bacillati</taxon>
        <taxon>Bacillota</taxon>
        <taxon>Clostridia</taxon>
        <taxon>Eubacteriales</taxon>
        <taxon>Oscillospiraceae</taxon>
        <taxon>Solibaculum</taxon>
    </lineage>
</organism>
<keyword evidence="2" id="KW-0240">DNA-directed RNA polymerase</keyword>
<gene>
    <name evidence="2" type="ORF">C12CBH8_19570</name>
</gene>
<dbReference type="GO" id="GO:0006352">
    <property type="term" value="P:DNA-templated transcription initiation"/>
    <property type="evidence" value="ECO:0007669"/>
    <property type="project" value="InterPro"/>
</dbReference>
<dbReference type="InterPro" id="IPR036388">
    <property type="entry name" value="WH-like_DNA-bd_sf"/>
</dbReference>
<dbReference type="RefSeq" id="WP_099322730.1">
    <property type="nucleotide sequence ID" value="NZ_AP023321.1"/>
</dbReference>
<dbReference type="NCBIfam" id="TIGR02937">
    <property type="entry name" value="sigma70-ECF"/>
    <property type="match status" value="1"/>
</dbReference>
<dbReference type="KEGG" id="sman:C12CBH8_19570"/>
<dbReference type="GO" id="GO:0003700">
    <property type="term" value="F:DNA-binding transcription factor activity"/>
    <property type="evidence" value="ECO:0007669"/>
    <property type="project" value="InterPro"/>
</dbReference>
<keyword evidence="2" id="KW-0804">Transcription</keyword>
<dbReference type="Gene3D" id="1.10.10.10">
    <property type="entry name" value="Winged helix-like DNA-binding domain superfamily/Winged helix DNA-binding domain"/>
    <property type="match status" value="1"/>
</dbReference>
<protein>
    <submittedName>
        <fullName evidence="2">DNA-directed RNA polymerase sigma-70 factor</fullName>
    </submittedName>
</protein>
<sequence>MNEYTFEYVERNRLDTFCKTVLRNKARKYLSELARRRDREKPLDTLPQAEMDRLCTLDEYPSDSFTFSAFGYDLHIRDELVAGAFATLPEQEQQILILRFVAAMADGEIGGLVRMSRSAVQRHRTKTLNKLRQRLEGNGGRNAK</sequence>
<evidence type="ECO:0000313" key="3">
    <source>
        <dbReference type="Proteomes" id="UP000593890"/>
    </source>
</evidence>
<dbReference type="InterPro" id="IPR014284">
    <property type="entry name" value="RNA_pol_sigma-70_dom"/>
</dbReference>
<feature type="domain" description="RNA polymerase sigma-70 region 4" evidence="1">
    <location>
        <begin position="84"/>
        <end position="133"/>
    </location>
</feature>
<dbReference type="EMBL" id="AP023321">
    <property type="protein sequence ID" value="BCI61318.1"/>
    <property type="molecule type" value="Genomic_DNA"/>
</dbReference>
<name>A0A7I8D3B4_9FIRM</name>
<dbReference type="InterPro" id="IPR007630">
    <property type="entry name" value="RNA_pol_sigma70_r4"/>
</dbReference>
<proteinExistence type="predicted"/>
<reference evidence="3" key="1">
    <citation type="submission" date="2020-07" db="EMBL/GenBank/DDBJ databases">
        <title>Complete genome sequencing of Clostridia bacterium strain 12CBH8.</title>
        <authorList>
            <person name="Sakamoto M."/>
            <person name="Murakami T."/>
            <person name="Mori H."/>
        </authorList>
    </citation>
    <scope>NUCLEOTIDE SEQUENCE [LARGE SCALE GENOMIC DNA]</scope>
    <source>
        <strain evidence="3">12CBH8</strain>
    </source>
</reference>
<dbReference type="InterPro" id="IPR013324">
    <property type="entry name" value="RNA_pol_sigma_r3/r4-like"/>
</dbReference>
<evidence type="ECO:0000313" key="2">
    <source>
        <dbReference type="EMBL" id="BCI61318.1"/>
    </source>
</evidence>
<dbReference type="GO" id="GO:0000428">
    <property type="term" value="C:DNA-directed RNA polymerase complex"/>
    <property type="evidence" value="ECO:0007669"/>
    <property type="project" value="UniProtKB-KW"/>
</dbReference>
<dbReference type="Proteomes" id="UP000593890">
    <property type="component" value="Chromosome"/>
</dbReference>
<accession>A0A7I8D3B4</accession>
<keyword evidence="3" id="KW-1185">Reference proteome</keyword>
<evidence type="ECO:0000259" key="1">
    <source>
        <dbReference type="Pfam" id="PF04545"/>
    </source>
</evidence>
<dbReference type="SUPFAM" id="SSF88659">
    <property type="entry name" value="Sigma3 and sigma4 domains of RNA polymerase sigma factors"/>
    <property type="match status" value="1"/>
</dbReference>